<evidence type="ECO:0000313" key="2">
    <source>
        <dbReference type="Proteomes" id="UP001497497"/>
    </source>
</evidence>
<name>A0AAV2I2B5_LYMST</name>
<organism evidence="1 2">
    <name type="scientific">Lymnaea stagnalis</name>
    <name type="common">Great pond snail</name>
    <name type="synonym">Helix stagnalis</name>
    <dbReference type="NCBI Taxonomy" id="6523"/>
    <lineage>
        <taxon>Eukaryota</taxon>
        <taxon>Metazoa</taxon>
        <taxon>Spiralia</taxon>
        <taxon>Lophotrochozoa</taxon>
        <taxon>Mollusca</taxon>
        <taxon>Gastropoda</taxon>
        <taxon>Heterobranchia</taxon>
        <taxon>Euthyneura</taxon>
        <taxon>Panpulmonata</taxon>
        <taxon>Hygrophila</taxon>
        <taxon>Lymnaeoidea</taxon>
        <taxon>Lymnaeidae</taxon>
        <taxon>Lymnaea</taxon>
    </lineage>
</organism>
<gene>
    <name evidence="1" type="ORF">GSLYS_00013054001</name>
</gene>
<dbReference type="Pfam" id="PF14769">
    <property type="entry name" value="CLAMP"/>
    <property type="match status" value="1"/>
</dbReference>
<accession>A0AAV2I2B5</accession>
<dbReference type="PANTHER" id="PTHR28457:SF1">
    <property type="entry name" value="CILIA- AND FLAGELLA-ASSOCIATED PROTEIN 119"/>
    <property type="match status" value="1"/>
</dbReference>
<dbReference type="InterPro" id="IPR032727">
    <property type="entry name" value="CLAMP"/>
</dbReference>
<proteinExistence type="predicted"/>
<protein>
    <recommendedName>
        <fullName evidence="3">Coiled-coil domain-containing protein 189</fullName>
    </recommendedName>
</protein>
<evidence type="ECO:0008006" key="3">
    <source>
        <dbReference type="Google" id="ProtNLM"/>
    </source>
</evidence>
<evidence type="ECO:0000313" key="1">
    <source>
        <dbReference type="EMBL" id="CAL1539235.1"/>
    </source>
</evidence>
<reference evidence="1 2" key="1">
    <citation type="submission" date="2024-04" db="EMBL/GenBank/DDBJ databases">
        <authorList>
            <consortium name="Genoscope - CEA"/>
            <person name="William W."/>
        </authorList>
    </citation>
    <scope>NUCLEOTIDE SEQUENCE [LARGE SCALE GENOMIC DNA]</scope>
</reference>
<dbReference type="AlphaFoldDB" id="A0AAV2I2B5"/>
<dbReference type="Proteomes" id="UP001497497">
    <property type="component" value="Unassembled WGS sequence"/>
</dbReference>
<comment type="caution">
    <text evidence="1">The sequence shown here is derived from an EMBL/GenBank/DDBJ whole genome shotgun (WGS) entry which is preliminary data.</text>
</comment>
<keyword evidence="2" id="KW-1185">Reference proteome</keyword>
<sequence>MVPTGEKASEEEPKEPSIPLVIQPKKHKSKILVWSDLSVDAVDRLNESLNADHIKQVLADIFVLDNWKDNLKTGIIMDLYFYTLQFAREEGFTPEKISTFFSIIKEIFEVCIETPFGNVDHTFEYFKDLLHCHAVNHPPYSIELFSPGEVRRISEYTINTFFRHFKMYKYVFTAQVRLDLQITYIGMPTVVPSEDAINVNDEVAPPGDEDVHDPEHEKALNQDEELLQAKEDLKTIVKNFLTQESKKIEGKVEDQVQAAVEALNSKIDPLLGNVPLKKEQKGKKK</sequence>
<dbReference type="EMBL" id="CAXITT010000333">
    <property type="protein sequence ID" value="CAL1539235.1"/>
    <property type="molecule type" value="Genomic_DNA"/>
</dbReference>
<dbReference type="PANTHER" id="PTHR28457">
    <property type="entry name" value="COILED-COIL DOMAIN-CONTAINING PROTEIN 189"/>
    <property type="match status" value="1"/>
</dbReference>